<evidence type="ECO:0000313" key="2">
    <source>
        <dbReference type="EMBL" id="KAK0717139.1"/>
    </source>
</evidence>
<feature type="region of interest" description="Disordered" evidence="1">
    <location>
        <begin position="136"/>
        <end position="173"/>
    </location>
</feature>
<comment type="caution">
    <text evidence="2">The sequence shown here is derived from an EMBL/GenBank/DDBJ whole genome shotgun (WGS) entry which is preliminary data.</text>
</comment>
<evidence type="ECO:0000313" key="3">
    <source>
        <dbReference type="Proteomes" id="UP001172101"/>
    </source>
</evidence>
<dbReference type="GeneID" id="85330318"/>
<dbReference type="RefSeq" id="XP_060295932.1">
    <property type="nucleotide sequence ID" value="XM_060447048.1"/>
</dbReference>
<feature type="region of interest" description="Disordered" evidence="1">
    <location>
        <begin position="103"/>
        <end position="122"/>
    </location>
</feature>
<reference evidence="2" key="1">
    <citation type="submission" date="2023-06" db="EMBL/GenBank/DDBJ databases">
        <title>Genome-scale phylogeny and comparative genomics of the fungal order Sordariales.</title>
        <authorList>
            <consortium name="Lawrence Berkeley National Laboratory"/>
            <person name="Hensen N."/>
            <person name="Bonometti L."/>
            <person name="Westerberg I."/>
            <person name="Brannstrom I.O."/>
            <person name="Guillou S."/>
            <person name="Cros-Aarteil S."/>
            <person name="Calhoun S."/>
            <person name="Haridas S."/>
            <person name="Kuo A."/>
            <person name="Mondo S."/>
            <person name="Pangilinan J."/>
            <person name="Riley R."/>
            <person name="LaButti K."/>
            <person name="Andreopoulos B."/>
            <person name="Lipzen A."/>
            <person name="Chen C."/>
            <person name="Yanf M."/>
            <person name="Daum C."/>
            <person name="Ng V."/>
            <person name="Clum A."/>
            <person name="Steindorff A."/>
            <person name="Ohm R."/>
            <person name="Martin F."/>
            <person name="Silar P."/>
            <person name="Natvig D."/>
            <person name="Lalanne C."/>
            <person name="Gautier V."/>
            <person name="Ament-velasquez S.L."/>
            <person name="Kruys A."/>
            <person name="Hutchinson M.I."/>
            <person name="Powell A.J."/>
            <person name="Barry K."/>
            <person name="Miller A.N."/>
            <person name="Grigoriev I.V."/>
            <person name="Debuchy R."/>
            <person name="Gladieux P."/>
            <person name="Thoren M.H."/>
            <person name="Johannesson H."/>
        </authorList>
    </citation>
    <scope>NUCLEOTIDE SEQUENCE</scope>
    <source>
        <strain evidence="2">SMH2392-1A</strain>
    </source>
</reference>
<name>A0AA40DUR6_9PEZI</name>
<dbReference type="Proteomes" id="UP001172101">
    <property type="component" value="Unassembled WGS sequence"/>
</dbReference>
<dbReference type="EMBL" id="JAUIRO010000004">
    <property type="protein sequence ID" value="KAK0717139.1"/>
    <property type="molecule type" value="Genomic_DNA"/>
</dbReference>
<accession>A0AA40DUR6</accession>
<evidence type="ECO:0000256" key="1">
    <source>
        <dbReference type="SAM" id="MobiDB-lite"/>
    </source>
</evidence>
<gene>
    <name evidence="2" type="ORF">B0T26DRAFT_802364</name>
</gene>
<keyword evidence="3" id="KW-1185">Reference proteome</keyword>
<protein>
    <submittedName>
        <fullName evidence="2">Uncharacterized protein</fullName>
    </submittedName>
</protein>
<feature type="compositionally biased region" description="Low complexity" evidence="1">
    <location>
        <begin position="106"/>
        <end position="117"/>
    </location>
</feature>
<organism evidence="2 3">
    <name type="scientific">Lasiosphaeria miniovina</name>
    <dbReference type="NCBI Taxonomy" id="1954250"/>
    <lineage>
        <taxon>Eukaryota</taxon>
        <taxon>Fungi</taxon>
        <taxon>Dikarya</taxon>
        <taxon>Ascomycota</taxon>
        <taxon>Pezizomycotina</taxon>
        <taxon>Sordariomycetes</taxon>
        <taxon>Sordariomycetidae</taxon>
        <taxon>Sordariales</taxon>
        <taxon>Lasiosphaeriaceae</taxon>
        <taxon>Lasiosphaeria</taxon>
    </lineage>
</organism>
<proteinExistence type="predicted"/>
<sequence length="173" mass="18697">MGHAAKEACLSEMWMCVQEIVPATLPLQAETRSSHRLGCKPMRYRAVISTISGWVKAFLLLAGPRRGSRREVGSQVQKEETCISRSQLIGTLIATGSATAPRRRPAFASSGAGSAKGAEGDDIDYRRPAYQYVWPEPDAPVDLGNFEFGTDGGRGPSIDQEENKMSDKPNGGL</sequence>
<dbReference type="AlphaFoldDB" id="A0AA40DUR6"/>